<dbReference type="AlphaFoldDB" id="A0A8C4MZU9"/>
<dbReference type="PANTHER" id="PTHR34928">
    <property type="entry name" value="TRANSMEMBRANE PROTEIN 217"/>
    <property type="match status" value="1"/>
</dbReference>
<gene>
    <name evidence="2" type="primary">TMEM217B</name>
</gene>
<accession>A0A8C4MZU9</accession>
<feature type="transmembrane region" description="Helical" evidence="1">
    <location>
        <begin position="5"/>
        <end position="24"/>
    </location>
</feature>
<sequence>MNGKLFSFLVGIFSILNTIQFLIFDLNQSTLIGYEDKFSVYMDTNSDLVAWVIFNRKDISITLSTITIVVSLLLLYCVHINNYVGLLCYALWMVTCELINFSIVLLINGTVKEAFKELSYLELVLQISRMLLYFCCLPFITKYMYTLYKDPKMFGKIGRRRQSSISTVDSWAPVGLGTLYRKIN</sequence>
<dbReference type="Ensembl" id="ENSEAST00005034174.1">
    <property type="protein sequence ID" value="ENSEASP00005031440.1"/>
    <property type="gene ID" value="ENSEASG00005021406.1"/>
</dbReference>
<dbReference type="OMA" id="YVGLLCY"/>
<feature type="transmembrane region" description="Helical" evidence="1">
    <location>
        <begin position="59"/>
        <end position="79"/>
    </location>
</feature>
<keyword evidence="1" id="KW-1133">Transmembrane helix</keyword>
<keyword evidence="1" id="KW-0472">Membrane</keyword>
<dbReference type="PANTHER" id="PTHR34928:SF3">
    <property type="entry name" value="TRANSMEMBRANE PROTEIN 217B-RELATED"/>
    <property type="match status" value="1"/>
</dbReference>
<protein>
    <submittedName>
        <fullName evidence="2">Transmembrane protein 217B</fullName>
    </submittedName>
</protein>
<proteinExistence type="predicted"/>
<feature type="transmembrane region" description="Helical" evidence="1">
    <location>
        <begin position="127"/>
        <end position="145"/>
    </location>
</feature>
<reference evidence="2" key="1">
    <citation type="submission" date="2023-03" db="UniProtKB">
        <authorList>
            <consortium name="Ensembl"/>
        </authorList>
    </citation>
    <scope>IDENTIFICATION</scope>
</reference>
<organism evidence="2">
    <name type="scientific">Equus asinus asinus</name>
    <dbReference type="NCBI Taxonomy" id="83772"/>
    <lineage>
        <taxon>Eukaryota</taxon>
        <taxon>Metazoa</taxon>
        <taxon>Chordata</taxon>
        <taxon>Craniata</taxon>
        <taxon>Vertebrata</taxon>
        <taxon>Euteleostomi</taxon>
        <taxon>Mammalia</taxon>
        <taxon>Eutheria</taxon>
        <taxon>Laurasiatheria</taxon>
        <taxon>Perissodactyla</taxon>
        <taxon>Equidae</taxon>
        <taxon>Equus</taxon>
    </lineage>
</organism>
<dbReference type="InterPro" id="IPR027862">
    <property type="entry name" value="DUF4534"/>
</dbReference>
<feature type="transmembrane region" description="Helical" evidence="1">
    <location>
        <begin position="86"/>
        <end position="107"/>
    </location>
</feature>
<dbReference type="Pfam" id="PF15049">
    <property type="entry name" value="DUF4534"/>
    <property type="match status" value="1"/>
</dbReference>
<keyword evidence="1" id="KW-0812">Transmembrane</keyword>
<evidence type="ECO:0000313" key="2">
    <source>
        <dbReference type="Ensembl" id="ENSEASP00005031440.1"/>
    </source>
</evidence>
<evidence type="ECO:0000256" key="1">
    <source>
        <dbReference type="SAM" id="Phobius"/>
    </source>
</evidence>
<name>A0A8C4MZU9_EQUAS</name>